<evidence type="ECO:0000256" key="2">
    <source>
        <dbReference type="ARBA" id="ARBA00007236"/>
    </source>
</evidence>
<evidence type="ECO:0000313" key="6">
    <source>
        <dbReference type="EMBL" id="CAH1246199.1"/>
    </source>
</evidence>
<proteinExistence type="inferred from homology"/>
<evidence type="ECO:0000256" key="5">
    <source>
        <dbReference type="SAM" id="SignalP"/>
    </source>
</evidence>
<dbReference type="Gene3D" id="2.10.90.10">
    <property type="entry name" value="Cystine-knot cytokines"/>
    <property type="match status" value="1"/>
</dbReference>
<evidence type="ECO:0000256" key="3">
    <source>
        <dbReference type="ARBA" id="ARBA00022525"/>
    </source>
</evidence>
<accession>A0A8K0EBM4</accession>
<name>A0A8K0EBM4_BRALA</name>
<feature type="chain" id="PRO_5035481202" evidence="5">
    <location>
        <begin position="23"/>
        <end position="153"/>
    </location>
</feature>
<evidence type="ECO:0000256" key="1">
    <source>
        <dbReference type="ARBA" id="ARBA00004613"/>
    </source>
</evidence>
<dbReference type="GO" id="GO:0005125">
    <property type="term" value="F:cytokine activity"/>
    <property type="evidence" value="ECO:0007669"/>
    <property type="project" value="InterPro"/>
</dbReference>
<sequence length="153" mass="17204">MDMQIILLLVAAVTVLSGFIEGKPTKCRSIVRKSNPGPGGYAVLTQEQVDIIAPLLLNLKTRGRHHNKRLNKRTDAPFRMVRDCNPDRIPRDIPVARCRRKTCNDGSWVTGYTYAPKLVIWKATVDGELQYRAQYEQVPVACVCMTPRTARPG</sequence>
<dbReference type="OrthoDB" id="10012769at2759"/>
<feature type="signal peptide" evidence="5">
    <location>
        <begin position="1"/>
        <end position="22"/>
    </location>
</feature>
<dbReference type="GO" id="GO:0005576">
    <property type="term" value="C:extracellular region"/>
    <property type="evidence" value="ECO:0007669"/>
    <property type="project" value="UniProtKB-SubCell"/>
</dbReference>
<keyword evidence="3" id="KW-0964">Secreted</keyword>
<comment type="similarity">
    <text evidence="2">Belongs to the IL-17 family.</text>
</comment>
<dbReference type="Pfam" id="PF06083">
    <property type="entry name" value="IL17"/>
    <property type="match status" value="1"/>
</dbReference>
<reference evidence="6" key="1">
    <citation type="submission" date="2022-01" db="EMBL/GenBank/DDBJ databases">
        <authorList>
            <person name="Braso-Vives M."/>
        </authorList>
    </citation>
    <scope>NUCLEOTIDE SEQUENCE</scope>
</reference>
<keyword evidence="4 5" id="KW-0732">Signal</keyword>
<organism evidence="6 7">
    <name type="scientific">Branchiostoma lanceolatum</name>
    <name type="common">Common lancelet</name>
    <name type="synonym">Amphioxus lanceolatum</name>
    <dbReference type="NCBI Taxonomy" id="7740"/>
    <lineage>
        <taxon>Eukaryota</taxon>
        <taxon>Metazoa</taxon>
        <taxon>Chordata</taxon>
        <taxon>Cephalochordata</taxon>
        <taxon>Leptocardii</taxon>
        <taxon>Amphioxiformes</taxon>
        <taxon>Branchiostomatidae</taxon>
        <taxon>Branchiostoma</taxon>
    </lineage>
</organism>
<dbReference type="InterPro" id="IPR029034">
    <property type="entry name" value="Cystine-knot_cytokine"/>
</dbReference>
<dbReference type="InterPro" id="IPR010345">
    <property type="entry name" value="IL-17_fam"/>
</dbReference>
<gene>
    <name evidence="6" type="primary">Hypp7678</name>
    <name evidence="6" type="ORF">BLAG_LOCUS8307</name>
</gene>
<dbReference type="SUPFAM" id="SSF57501">
    <property type="entry name" value="Cystine-knot cytokines"/>
    <property type="match status" value="1"/>
</dbReference>
<dbReference type="AlphaFoldDB" id="A0A8K0EBM4"/>
<dbReference type="EMBL" id="OV696700">
    <property type="protein sequence ID" value="CAH1246199.1"/>
    <property type="molecule type" value="Genomic_DNA"/>
</dbReference>
<protein>
    <submittedName>
        <fullName evidence="6">Hypp7678 protein</fullName>
    </submittedName>
</protein>
<comment type="subcellular location">
    <subcellularLocation>
        <location evidence="1">Secreted</location>
    </subcellularLocation>
</comment>
<keyword evidence="7" id="KW-1185">Reference proteome</keyword>
<dbReference type="Proteomes" id="UP000838412">
    <property type="component" value="Chromosome 15"/>
</dbReference>
<evidence type="ECO:0000256" key="4">
    <source>
        <dbReference type="ARBA" id="ARBA00022729"/>
    </source>
</evidence>
<evidence type="ECO:0000313" key="7">
    <source>
        <dbReference type="Proteomes" id="UP000838412"/>
    </source>
</evidence>